<dbReference type="RefSeq" id="WP_067034338.1">
    <property type="nucleotide sequence ID" value="NZ_FLRA01000011.1"/>
</dbReference>
<reference evidence="3 4" key="1">
    <citation type="submission" date="2016-06" db="EMBL/GenBank/DDBJ databases">
        <authorList>
            <person name="Rodrigo-Torres L."/>
            <person name="Arahal D.R."/>
        </authorList>
    </citation>
    <scope>NUCLEOTIDE SEQUENCE [LARGE SCALE GENOMIC DNA]</scope>
    <source>
        <strain evidence="3 4">CECT 5116</strain>
    </source>
</reference>
<evidence type="ECO:0000313" key="3">
    <source>
        <dbReference type="EMBL" id="SBT19610.1"/>
    </source>
</evidence>
<dbReference type="PROSITE" id="PS51186">
    <property type="entry name" value="GNAT"/>
    <property type="match status" value="1"/>
</dbReference>
<dbReference type="SUPFAM" id="SSF55729">
    <property type="entry name" value="Acyl-CoA N-acyltransferases (Nat)"/>
    <property type="match status" value="1"/>
</dbReference>
<evidence type="ECO:0000259" key="1">
    <source>
        <dbReference type="PROSITE" id="PS51186"/>
    </source>
</evidence>
<keyword evidence="2" id="KW-0808">Transferase</keyword>
<reference evidence="2 5" key="2">
    <citation type="submission" date="2016-06" db="EMBL/GenBank/DDBJ databases">
        <authorList>
            <person name="Kjaerup R.B."/>
            <person name="Dalgaard T.S."/>
            <person name="Juul-Madsen H.R."/>
        </authorList>
    </citation>
    <scope>NUCLEOTIDE SEQUENCE [LARGE SCALE GENOMIC DNA]</scope>
    <source>
        <strain evidence="2 5">CECT 5115</strain>
    </source>
</reference>
<keyword evidence="4" id="KW-1185">Reference proteome</keyword>
<feature type="domain" description="N-acetyltransferase" evidence="1">
    <location>
        <begin position="6"/>
        <end position="160"/>
    </location>
</feature>
<accession>A0A1C3JQB9</accession>
<dbReference type="CDD" id="cd04301">
    <property type="entry name" value="NAT_SF"/>
    <property type="match status" value="1"/>
</dbReference>
<dbReference type="AlphaFoldDB" id="A0A1C3JQB9"/>
<dbReference type="InterPro" id="IPR000182">
    <property type="entry name" value="GNAT_dom"/>
</dbReference>
<dbReference type="Pfam" id="PF00583">
    <property type="entry name" value="Acetyltransf_1"/>
    <property type="match status" value="1"/>
</dbReference>
<protein>
    <submittedName>
        <fullName evidence="2 3">Phosphinothricin acetyltransferase YwnH</fullName>
        <ecNumber evidence="2 3">2.3.1.183</ecNumber>
    </submittedName>
</protein>
<gene>
    <name evidence="2" type="primary">ywnH</name>
    <name evidence="2" type="ORF">MGA5115_01529</name>
    <name evidence="3" type="ORF">MGA5116_00183</name>
</gene>
<dbReference type="InterPro" id="IPR016181">
    <property type="entry name" value="Acyl_CoA_acyltransferase"/>
</dbReference>
<evidence type="ECO:0000313" key="5">
    <source>
        <dbReference type="Proteomes" id="UP000092871"/>
    </source>
</evidence>
<evidence type="ECO:0000313" key="4">
    <source>
        <dbReference type="Proteomes" id="UP000092840"/>
    </source>
</evidence>
<keyword evidence="2" id="KW-0012">Acyltransferase</keyword>
<proteinExistence type="predicted"/>
<evidence type="ECO:0000313" key="2">
    <source>
        <dbReference type="EMBL" id="SBT17418.1"/>
    </source>
</evidence>
<dbReference type="Proteomes" id="UP000092840">
    <property type="component" value="Unassembled WGS sequence"/>
</dbReference>
<dbReference type="EMBL" id="FLRA01000011">
    <property type="protein sequence ID" value="SBT17418.1"/>
    <property type="molecule type" value="Genomic_DNA"/>
</dbReference>
<dbReference type="EC" id="2.3.1.183" evidence="2 3"/>
<name>A0A1C3JQB9_9GAMM</name>
<sequence>MNDLAKTARPATLDDAPSILSIFLESVKQTDVKGGINLLSVIDWIDNASDQYPLWVLEKDDSVIAWCGLEAFYGLPELGGVAEVAIYITARYQRQGLGAELLTLMERHGVDHNRHSLVAYILSDNHSSLQFFLRNSFIEWGTLPSVVRSGGAVSDLKLLGRQLDDVSSETK</sequence>
<dbReference type="EMBL" id="FLRB01000002">
    <property type="protein sequence ID" value="SBT19610.1"/>
    <property type="molecule type" value="Genomic_DNA"/>
</dbReference>
<dbReference type="GO" id="GO:0102971">
    <property type="term" value="F:phosphinothricin N-acetyltransferase activity"/>
    <property type="evidence" value="ECO:0007669"/>
    <property type="project" value="UniProtKB-EC"/>
</dbReference>
<organism evidence="2 5">
    <name type="scientific">Marinomonas gallaica</name>
    <dbReference type="NCBI Taxonomy" id="1806667"/>
    <lineage>
        <taxon>Bacteria</taxon>
        <taxon>Pseudomonadati</taxon>
        <taxon>Pseudomonadota</taxon>
        <taxon>Gammaproteobacteria</taxon>
        <taxon>Oceanospirillales</taxon>
        <taxon>Oceanospirillaceae</taxon>
        <taxon>Marinomonas</taxon>
    </lineage>
</organism>
<dbReference type="Gene3D" id="3.40.630.30">
    <property type="match status" value="1"/>
</dbReference>
<dbReference type="Proteomes" id="UP000092871">
    <property type="component" value="Unassembled WGS sequence"/>
</dbReference>